<feature type="domain" description="N-acetyltransferase" evidence="4">
    <location>
        <begin position="131"/>
        <end position="260"/>
    </location>
</feature>
<dbReference type="PANTHER" id="PTHR43420:SF3">
    <property type="entry name" value="N-ACETYLTRANSFERASE DOMAIN-CONTAINING PROTEIN"/>
    <property type="match status" value="1"/>
</dbReference>
<dbReference type="InterPro" id="IPR050680">
    <property type="entry name" value="YpeA/RimI_acetyltransf"/>
</dbReference>
<evidence type="ECO:0000256" key="3">
    <source>
        <dbReference type="SAM" id="MobiDB-lite"/>
    </source>
</evidence>
<organism evidence="5 6">
    <name type="scientific">Streptomyces malaysiensis</name>
    <dbReference type="NCBI Taxonomy" id="92644"/>
    <lineage>
        <taxon>Bacteria</taxon>
        <taxon>Bacillati</taxon>
        <taxon>Actinomycetota</taxon>
        <taxon>Actinomycetes</taxon>
        <taxon>Kitasatosporales</taxon>
        <taxon>Streptomycetaceae</taxon>
        <taxon>Streptomyces</taxon>
        <taxon>Streptomyces violaceusniger group</taxon>
    </lineage>
</organism>
<proteinExistence type="predicted"/>
<name>A0ABX6VZ24_STRMQ</name>
<dbReference type="EMBL" id="CP065050">
    <property type="protein sequence ID" value="QPI53956.1"/>
    <property type="molecule type" value="Genomic_DNA"/>
</dbReference>
<accession>A0ABX6VZ24</accession>
<dbReference type="InterPro" id="IPR016181">
    <property type="entry name" value="Acyl_CoA_acyltransferase"/>
</dbReference>
<dbReference type="InterPro" id="IPR000182">
    <property type="entry name" value="GNAT_dom"/>
</dbReference>
<sequence length="260" mass="27628">MPSPRCSTGRGGCSNHSCPRVRPTPTKASEDTTLPSHPLDNAIHSALSGPHAHLARRRGNALRYTADMSPFMALPDSPGAADWANLAALAGPGARVTLSGPVPEPPDGWQVEARIPLLQFTGGGIATAPDEEAVRLHEADVPEMLTLAELTRPGPFLKRTIEMGTYLGIRRNGRLVAMAGERLRVSGWTEISGVCTDPGSRGQGLGTRLLLAVAEGIRERGETPFLHVLASNASAIRLYESLGFRLRLRTGILALTCPPV</sequence>
<dbReference type="PANTHER" id="PTHR43420">
    <property type="entry name" value="ACETYLTRANSFERASE"/>
    <property type="match status" value="1"/>
</dbReference>
<keyword evidence="6" id="KW-1185">Reference proteome</keyword>
<evidence type="ECO:0000256" key="2">
    <source>
        <dbReference type="ARBA" id="ARBA00023315"/>
    </source>
</evidence>
<dbReference type="CDD" id="cd04301">
    <property type="entry name" value="NAT_SF"/>
    <property type="match status" value="1"/>
</dbReference>
<dbReference type="Gene3D" id="3.40.630.30">
    <property type="match status" value="1"/>
</dbReference>
<keyword evidence="2" id="KW-0012">Acyltransferase</keyword>
<gene>
    <name evidence="5" type="ORF">I1A49_02560</name>
</gene>
<dbReference type="InterPro" id="IPR013653">
    <property type="entry name" value="GCN5-like_dom"/>
</dbReference>
<reference evidence="5 6" key="1">
    <citation type="submission" date="2020-11" db="EMBL/GenBank/DDBJ databases">
        <title>Complete genome sequence unveiled secondary metabolic potentials in Streptomyces solisilvae HNM0141.</title>
        <authorList>
            <person name="Huang X."/>
        </authorList>
    </citation>
    <scope>NUCLEOTIDE SEQUENCE [LARGE SCALE GENOMIC DNA]</scope>
    <source>
        <strain evidence="5 6">HNM0141</strain>
    </source>
</reference>
<feature type="region of interest" description="Disordered" evidence="3">
    <location>
        <begin position="1"/>
        <end position="45"/>
    </location>
</feature>
<dbReference type="SUPFAM" id="SSF55729">
    <property type="entry name" value="Acyl-CoA N-acyltransferases (Nat)"/>
    <property type="match status" value="1"/>
</dbReference>
<keyword evidence="1" id="KW-0808">Transferase</keyword>
<dbReference type="PROSITE" id="PS51186">
    <property type="entry name" value="GNAT"/>
    <property type="match status" value="1"/>
</dbReference>
<evidence type="ECO:0000256" key="1">
    <source>
        <dbReference type="ARBA" id="ARBA00022679"/>
    </source>
</evidence>
<evidence type="ECO:0000313" key="6">
    <source>
        <dbReference type="Proteomes" id="UP000663421"/>
    </source>
</evidence>
<protein>
    <submittedName>
        <fullName evidence="5">GNAT family N-acetyltransferase</fullName>
    </submittedName>
</protein>
<evidence type="ECO:0000313" key="5">
    <source>
        <dbReference type="EMBL" id="QPI53956.1"/>
    </source>
</evidence>
<evidence type="ECO:0000259" key="4">
    <source>
        <dbReference type="PROSITE" id="PS51186"/>
    </source>
</evidence>
<dbReference type="Pfam" id="PF08445">
    <property type="entry name" value="FR47"/>
    <property type="match status" value="1"/>
</dbReference>
<dbReference type="Proteomes" id="UP000663421">
    <property type="component" value="Chromosome"/>
</dbReference>